<dbReference type="EMBL" id="GDJX01005126">
    <property type="protein sequence ID" value="JAT62810.1"/>
    <property type="molecule type" value="Transcribed_RNA"/>
</dbReference>
<accession>A0A1D1Z7A8</accession>
<protein>
    <submittedName>
        <fullName evidence="2">Putative WRKY transcription factor 35</fullName>
    </submittedName>
</protein>
<feature type="compositionally biased region" description="Pro residues" evidence="1">
    <location>
        <begin position="80"/>
        <end position="92"/>
    </location>
</feature>
<feature type="region of interest" description="Disordered" evidence="1">
    <location>
        <begin position="74"/>
        <end position="102"/>
    </location>
</feature>
<evidence type="ECO:0000313" key="2">
    <source>
        <dbReference type="EMBL" id="JAT62810.1"/>
    </source>
</evidence>
<sequence length="242" mass="25890">MHVSAELAGGGGHSSPFCDTLPCWSAPAKKEMCSSYFSWQSMEHSNRGDLGDIIRASYCRGAPPSAGHRMMITSNQQQSPPEPPSLLSPPEGPNEEFGDPFSDHFRNPLLLRELADTTSFHSRAPVGGLVDMSMADDDGGGGGDSTKYLVKQNTHIGVVEMKRPCNIFSRVVQNPPVVKASSMISPRGIRPSPVLAGGMVKANNRSAGCPPDKGELQITSSRNPGIKRRKNLAKKVVCIPAP</sequence>
<evidence type="ECO:0000256" key="1">
    <source>
        <dbReference type="SAM" id="MobiDB-lite"/>
    </source>
</evidence>
<organism evidence="2">
    <name type="scientific">Anthurium amnicola</name>
    <dbReference type="NCBI Taxonomy" id="1678845"/>
    <lineage>
        <taxon>Eukaryota</taxon>
        <taxon>Viridiplantae</taxon>
        <taxon>Streptophyta</taxon>
        <taxon>Embryophyta</taxon>
        <taxon>Tracheophyta</taxon>
        <taxon>Spermatophyta</taxon>
        <taxon>Magnoliopsida</taxon>
        <taxon>Liliopsida</taxon>
        <taxon>Araceae</taxon>
        <taxon>Pothoideae</taxon>
        <taxon>Potheae</taxon>
        <taxon>Anthurium</taxon>
    </lineage>
</organism>
<proteinExistence type="predicted"/>
<dbReference type="AlphaFoldDB" id="A0A1D1Z7A8"/>
<feature type="non-terminal residue" evidence="2">
    <location>
        <position position="242"/>
    </location>
</feature>
<name>A0A1D1Z7A8_9ARAE</name>
<gene>
    <name evidence="2" type="primary">WRKY35_0</name>
    <name evidence="2" type="ORF">g.57389</name>
</gene>
<reference evidence="2" key="1">
    <citation type="submission" date="2015-07" db="EMBL/GenBank/DDBJ databases">
        <title>Transcriptome Assembly of Anthurium amnicola.</title>
        <authorList>
            <person name="Suzuki J."/>
        </authorList>
    </citation>
    <scope>NUCLEOTIDE SEQUENCE</scope>
</reference>